<dbReference type="NCBIfam" id="TIGR00492">
    <property type="entry name" value="alr"/>
    <property type="match status" value="1"/>
</dbReference>
<evidence type="ECO:0000256" key="6">
    <source>
        <dbReference type="PIRSR" id="PIRSR600821-50"/>
    </source>
</evidence>
<dbReference type="PROSITE" id="PS00395">
    <property type="entry name" value="ALANINE_RACEMASE"/>
    <property type="match status" value="1"/>
</dbReference>
<keyword evidence="10" id="KW-1185">Reference proteome</keyword>
<dbReference type="EC" id="5.1.1.1" evidence="5"/>
<dbReference type="RefSeq" id="WP_038094447.1">
    <property type="nucleotide sequence ID" value="NZ_JMIR01000051.1"/>
</dbReference>
<dbReference type="InterPro" id="IPR001608">
    <property type="entry name" value="Ala_racemase_N"/>
</dbReference>
<dbReference type="InterPro" id="IPR009006">
    <property type="entry name" value="Ala_racemase/Decarboxylase_C"/>
</dbReference>
<dbReference type="PANTHER" id="PTHR30511">
    <property type="entry name" value="ALANINE RACEMASE"/>
    <property type="match status" value="1"/>
</dbReference>
<dbReference type="GO" id="GO:0030632">
    <property type="term" value="P:D-alanine biosynthetic process"/>
    <property type="evidence" value="ECO:0007669"/>
    <property type="project" value="UniProtKB-UniRule"/>
</dbReference>
<evidence type="ECO:0000256" key="7">
    <source>
        <dbReference type="PIRSR" id="PIRSR600821-52"/>
    </source>
</evidence>
<dbReference type="InterPro" id="IPR011079">
    <property type="entry name" value="Ala_racemase_C"/>
</dbReference>
<dbReference type="EMBL" id="JMIR01000051">
    <property type="protein sequence ID" value="KEO81006.1"/>
    <property type="molecule type" value="Genomic_DNA"/>
</dbReference>
<protein>
    <recommendedName>
        <fullName evidence="5">Alanine racemase</fullName>
        <ecNumber evidence="5">5.1.1.1</ecNumber>
    </recommendedName>
</protein>
<comment type="similarity">
    <text evidence="5">Belongs to the alanine racemase family.</text>
</comment>
<dbReference type="CDD" id="cd00430">
    <property type="entry name" value="PLPDE_III_AR"/>
    <property type="match status" value="1"/>
</dbReference>
<dbReference type="FunFam" id="2.40.37.10:FF:000006">
    <property type="entry name" value="Alanine racemase"/>
    <property type="match status" value="1"/>
</dbReference>
<organism evidence="9 10">
    <name type="scientific">Tumebacillus flagellatus</name>
    <dbReference type="NCBI Taxonomy" id="1157490"/>
    <lineage>
        <taxon>Bacteria</taxon>
        <taxon>Bacillati</taxon>
        <taxon>Bacillota</taxon>
        <taxon>Bacilli</taxon>
        <taxon>Bacillales</taxon>
        <taxon>Alicyclobacillaceae</taxon>
        <taxon>Tumebacillus</taxon>
    </lineage>
</organism>
<keyword evidence="3 5" id="KW-0663">Pyridoxal phosphate</keyword>
<dbReference type="PRINTS" id="PR00992">
    <property type="entry name" value="ALARACEMASE"/>
</dbReference>
<feature type="modified residue" description="N6-(pyridoxal phosphate)lysine" evidence="5 6">
    <location>
        <position position="37"/>
    </location>
</feature>
<evidence type="ECO:0000313" key="10">
    <source>
        <dbReference type="Proteomes" id="UP000027931"/>
    </source>
</evidence>
<keyword evidence="4 5" id="KW-0413">Isomerase</keyword>
<dbReference type="SUPFAM" id="SSF51419">
    <property type="entry name" value="PLP-binding barrel"/>
    <property type="match status" value="1"/>
</dbReference>
<comment type="pathway">
    <text evidence="5">Amino-acid biosynthesis; D-alanine biosynthesis; D-alanine from L-alanine: step 1/1.</text>
</comment>
<dbReference type="Pfam" id="PF00842">
    <property type="entry name" value="Ala_racemase_C"/>
    <property type="match status" value="1"/>
</dbReference>
<evidence type="ECO:0000256" key="5">
    <source>
        <dbReference type="HAMAP-Rule" id="MF_01201"/>
    </source>
</evidence>
<dbReference type="UniPathway" id="UPA00042">
    <property type="reaction ID" value="UER00497"/>
</dbReference>
<evidence type="ECO:0000256" key="3">
    <source>
        <dbReference type="ARBA" id="ARBA00022898"/>
    </source>
</evidence>
<comment type="cofactor">
    <cofactor evidence="2 5 6">
        <name>pyridoxal 5'-phosphate</name>
        <dbReference type="ChEBI" id="CHEBI:597326"/>
    </cofactor>
</comment>
<gene>
    <name evidence="9" type="ORF">EL26_23285</name>
</gene>
<evidence type="ECO:0000256" key="4">
    <source>
        <dbReference type="ARBA" id="ARBA00023235"/>
    </source>
</evidence>
<dbReference type="SMART" id="SM01005">
    <property type="entry name" value="Ala_racemase_C"/>
    <property type="match status" value="1"/>
</dbReference>
<dbReference type="Pfam" id="PF01168">
    <property type="entry name" value="Ala_racemase_N"/>
    <property type="match status" value="1"/>
</dbReference>
<dbReference type="AlphaFoldDB" id="A0A074LFI4"/>
<dbReference type="FunFam" id="3.20.20.10:FF:000002">
    <property type="entry name" value="Alanine racemase"/>
    <property type="match status" value="1"/>
</dbReference>
<dbReference type="InterPro" id="IPR000821">
    <property type="entry name" value="Ala_racemase"/>
</dbReference>
<dbReference type="GO" id="GO:0005829">
    <property type="term" value="C:cytosol"/>
    <property type="evidence" value="ECO:0007669"/>
    <property type="project" value="TreeGrafter"/>
</dbReference>
<comment type="function">
    <text evidence="5">Catalyzes the interconversion of L-alanine and D-alanine. May also act on other amino acids.</text>
</comment>
<dbReference type="Gene3D" id="3.20.20.10">
    <property type="entry name" value="Alanine racemase"/>
    <property type="match status" value="1"/>
</dbReference>
<name>A0A074LFI4_9BACL</name>
<dbReference type="Gene3D" id="2.40.37.10">
    <property type="entry name" value="Lyase, Ornithine Decarboxylase, Chain A, domain 1"/>
    <property type="match status" value="1"/>
</dbReference>
<dbReference type="InterPro" id="IPR020622">
    <property type="entry name" value="Ala_racemase_pyridoxalP-BS"/>
</dbReference>
<feature type="domain" description="Alanine racemase C-terminal" evidence="8">
    <location>
        <begin position="244"/>
        <end position="372"/>
    </location>
</feature>
<sequence length="387" mass="42149">MFVRPTWAEIHLDNLAHNIQAIHAQLPAGTRLMAVVKANGYGHGAIPVARKALQNGATYLAVSSVDEGIELRKAGIHAPILVLGYTPPGQAALVVEHDLTQTLYQEEMLHALSKEALEAGKLARVHVKADTGMGRIGFTSVEETVAFVRLAQSTAGVVVEGLFTHFATADEADLSYAQEQVSRWNDILRALSDVGLQIPLQHISNSAGILNFPHITGNMVRLGIAMYGYYPSQEVPRDVELRPVMRLVSQIVHLKDVESGTKISYGATFEAKRPSKIATVPIGYADGYSRSLSNRGEMLVRGQRARIAGRVCMDQLMIDVTDIPDVEVGDEVVLYGRQSENEISIDEVASAMGTISYEVCCAVGRRVPRLYMEGGEIVEVRSMNTTL</sequence>
<accession>A0A074LFI4</accession>
<dbReference type="GO" id="GO:0008784">
    <property type="term" value="F:alanine racemase activity"/>
    <property type="evidence" value="ECO:0007669"/>
    <property type="project" value="UniProtKB-UniRule"/>
</dbReference>
<dbReference type="GO" id="GO:0009252">
    <property type="term" value="P:peptidoglycan biosynthetic process"/>
    <property type="evidence" value="ECO:0007669"/>
    <property type="project" value="TreeGrafter"/>
</dbReference>
<dbReference type="eggNOG" id="COG0787">
    <property type="taxonomic scope" value="Bacteria"/>
</dbReference>
<reference evidence="9 10" key="1">
    <citation type="journal article" date="2013" name="Int. J. Syst. Evol. Microbiol.">
        <title>Tumebacillus flagellatus sp. nov., an alpha-amylase/pullulanase-producing bacterium isolated from cassava wastewater.</title>
        <authorList>
            <person name="Wang Q."/>
            <person name="Xie N."/>
            <person name="Qin Y."/>
            <person name="Shen N."/>
            <person name="Zhu J."/>
            <person name="Mi H."/>
            <person name="Huang R."/>
        </authorList>
    </citation>
    <scope>NUCLEOTIDE SEQUENCE [LARGE SCALE GENOMIC DNA]</scope>
    <source>
        <strain evidence="9 10">GST4</strain>
    </source>
</reference>
<dbReference type="PANTHER" id="PTHR30511:SF0">
    <property type="entry name" value="ALANINE RACEMASE, CATABOLIC-RELATED"/>
    <property type="match status" value="1"/>
</dbReference>
<feature type="active site" description="Proton acceptor; specific for L-alanine" evidence="5">
    <location>
        <position position="265"/>
    </location>
</feature>
<dbReference type="OrthoDB" id="9813814at2"/>
<feature type="active site" description="Proton acceptor; specific for D-alanine" evidence="5">
    <location>
        <position position="37"/>
    </location>
</feature>
<dbReference type="InterPro" id="IPR029066">
    <property type="entry name" value="PLP-binding_barrel"/>
</dbReference>
<dbReference type="STRING" id="1157490.EL26_23285"/>
<dbReference type="SUPFAM" id="SSF50621">
    <property type="entry name" value="Alanine racemase C-terminal domain-like"/>
    <property type="match status" value="1"/>
</dbReference>
<proteinExistence type="inferred from homology"/>
<evidence type="ECO:0000313" key="9">
    <source>
        <dbReference type="EMBL" id="KEO81006.1"/>
    </source>
</evidence>
<feature type="binding site" evidence="5 7">
    <location>
        <position position="313"/>
    </location>
    <ligand>
        <name>substrate</name>
    </ligand>
</feature>
<evidence type="ECO:0000259" key="8">
    <source>
        <dbReference type="SMART" id="SM01005"/>
    </source>
</evidence>
<dbReference type="GO" id="GO:0030170">
    <property type="term" value="F:pyridoxal phosphate binding"/>
    <property type="evidence" value="ECO:0007669"/>
    <property type="project" value="UniProtKB-UniRule"/>
</dbReference>
<evidence type="ECO:0000256" key="2">
    <source>
        <dbReference type="ARBA" id="ARBA00001933"/>
    </source>
</evidence>
<dbReference type="HAMAP" id="MF_01201">
    <property type="entry name" value="Ala_racemase"/>
    <property type="match status" value="1"/>
</dbReference>
<dbReference type="Proteomes" id="UP000027931">
    <property type="component" value="Unassembled WGS sequence"/>
</dbReference>
<evidence type="ECO:0000256" key="1">
    <source>
        <dbReference type="ARBA" id="ARBA00000316"/>
    </source>
</evidence>
<comment type="caution">
    <text evidence="9">The sequence shown here is derived from an EMBL/GenBank/DDBJ whole genome shotgun (WGS) entry which is preliminary data.</text>
</comment>
<feature type="binding site" evidence="5 7">
    <location>
        <position position="135"/>
    </location>
    <ligand>
        <name>substrate</name>
    </ligand>
</feature>
<comment type="catalytic activity">
    <reaction evidence="1 5">
        <text>L-alanine = D-alanine</text>
        <dbReference type="Rhea" id="RHEA:20249"/>
        <dbReference type="ChEBI" id="CHEBI:57416"/>
        <dbReference type="ChEBI" id="CHEBI:57972"/>
        <dbReference type="EC" id="5.1.1.1"/>
    </reaction>
</comment>